<protein>
    <submittedName>
        <fullName evidence="1">DUF4902 domain-containing protein</fullName>
    </submittedName>
</protein>
<accession>A0A502IC57</accession>
<evidence type="ECO:0000313" key="1">
    <source>
        <dbReference type="EMBL" id="TPG83196.1"/>
    </source>
</evidence>
<dbReference type="RefSeq" id="WP_140679565.1">
    <property type="nucleotide sequence ID" value="NZ_RCZA01000006.1"/>
</dbReference>
<dbReference type="AlphaFoldDB" id="A0A502IC57"/>
<reference evidence="1 2" key="1">
    <citation type="journal article" date="2019" name="Environ. Microbiol.">
        <title>Species interactions and distinct microbial communities in high Arctic permafrost affected cryosols are associated with the CH4 and CO2 gas fluxes.</title>
        <authorList>
            <person name="Altshuler I."/>
            <person name="Hamel J."/>
            <person name="Turney S."/>
            <person name="Magnuson E."/>
            <person name="Levesque R."/>
            <person name="Greer C."/>
            <person name="Whyte L.G."/>
        </authorList>
    </citation>
    <scope>NUCLEOTIDE SEQUENCE [LARGE SCALE GENOMIC DNA]</scope>
    <source>
        <strain evidence="1 2">OWC5</strain>
    </source>
</reference>
<name>A0A502IC57_9PSED</name>
<organism evidence="1 2">
    <name type="scientific">Pseudomonas mandelii</name>
    <dbReference type="NCBI Taxonomy" id="75612"/>
    <lineage>
        <taxon>Bacteria</taxon>
        <taxon>Pseudomonadati</taxon>
        <taxon>Pseudomonadota</taxon>
        <taxon>Gammaproteobacteria</taxon>
        <taxon>Pseudomonadales</taxon>
        <taxon>Pseudomonadaceae</taxon>
        <taxon>Pseudomonas</taxon>
    </lineage>
</organism>
<sequence>MLAPDGYIRMTFTDFCTLSLKQNLAWPDTALLEELRDLGVCVESAGYCEWAGERTIPRVSLGWAWVRHSHAQPPVLAPGGISSNVMLRNPYGYDLGAKLTEELLASWLQSQPWQGGVPHTC</sequence>
<gene>
    <name evidence="1" type="ORF">EAH74_15090</name>
</gene>
<dbReference type="InterPro" id="IPR032598">
    <property type="entry name" value="RsaM-like"/>
</dbReference>
<comment type="caution">
    <text evidence="1">The sequence shown here is derived from an EMBL/GenBank/DDBJ whole genome shotgun (WGS) entry which is preliminary data.</text>
</comment>
<evidence type="ECO:0000313" key="2">
    <source>
        <dbReference type="Proteomes" id="UP000320914"/>
    </source>
</evidence>
<proteinExistence type="predicted"/>
<dbReference type="Gene3D" id="3.10.450.610">
    <property type="match status" value="1"/>
</dbReference>
<dbReference type="Proteomes" id="UP000320914">
    <property type="component" value="Unassembled WGS sequence"/>
</dbReference>
<dbReference type="Pfam" id="PF16245">
    <property type="entry name" value="DUF4902"/>
    <property type="match status" value="1"/>
</dbReference>
<dbReference type="EMBL" id="RCZA01000006">
    <property type="protein sequence ID" value="TPG83196.1"/>
    <property type="molecule type" value="Genomic_DNA"/>
</dbReference>